<dbReference type="InterPro" id="IPR039425">
    <property type="entry name" value="RNA_pol_sigma-70-like"/>
</dbReference>
<dbReference type="AlphaFoldDB" id="A3ZPM2"/>
<feature type="coiled-coil region" evidence="5">
    <location>
        <begin position="89"/>
        <end position="117"/>
    </location>
</feature>
<dbReference type="InterPro" id="IPR014284">
    <property type="entry name" value="RNA_pol_sigma-70_dom"/>
</dbReference>
<comment type="caution">
    <text evidence="7">The sequence shown here is derived from an EMBL/GenBank/DDBJ whole genome shotgun (WGS) entry which is preliminary data.</text>
</comment>
<dbReference type="InterPro" id="IPR036388">
    <property type="entry name" value="WH-like_DNA-bd_sf"/>
</dbReference>
<reference evidence="7 8" key="1">
    <citation type="submission" date="2006-02" db="EMBL/GenBank/DDBJ databases">
        <authorList>
            <person name="Amann R."/>
            <person name="Ferriera S."/>
            <person name="Johnson J."/>
            <person name="Kravitz S."/>
            <person name="Halpern A."/>
            <person name="Remington K."/>
            <person name="Beeson K."/>
            <person name="Tran B."/>
            <person name="Rogers Y.-H."/>
            <person name="Friedman R."/>
            <person name="Venter J.C."/>
        </authorList>
    </citation>
    <scope>NUCLEOTIDE SEQUENCE [LARGE SCALE GENOMIC DNA]</scope>
    <source>
        <strain evidence="7 8">DSM 3645</strain>
    </source>
</reference>
<evidence type="ECO:0000256" key="1">
    <source>
        <dbReference type="ARBA" id="ARBA00010641"/>
    </source>
</evidence>
<dbReference type="InterPro" id="IPR007627">
    <property type="entry name" value="RNA_pol_sigma70_r2"/>
</dbReference>
<name>A3ZPM2_9BACT</name>
<dbReference type="HOGENOM" id="CLU_047691_17_1_0"/>
<keyword evidence="2" id="KW-0805">Transcription regulation</keyword>
<evidence type="ECO:0000313" key="8">
    <source>
        <dbReference type="Proteomes" id="UP000004358"/>
    </source>
</evidence>
<comment type="similarity">
    <text evidence="1">Belongs to the sigma-70 factor family. ECF subfamily.</text>
</comment>
<dbReference type="Proteomes" id="UP000004358">
    <property type="component" value="Unassembled WGS sequence"/>
</dbReference>
<dbReference type="PANTHER" id="PTHR43133">
    <property type="entry name" value="RNA POLYMERASE ECF-TYPE SIGMA FACTO"/>
    <property type="match status" value="1"/>
</dbReference>
<dbReference type="GO" id="GO:0016987">
    <property type="term" value="F:sigma factor activity"/>
    <property type="evidence" value="ECO:0007669"/>
    <property type="project" value="UniProtKB-KW"/>
</dbReference>
<dbReference type="InterPro" id="IPR014331">
    <property type="entry name" value="RNA_pol_sigma70_ECF_RHOBA"/>
</dbReference>
<dbReference type="Gene3D" id="1.10.1740.10">
    <property type="match status" value="1"/>
</dbReference>
<dbReference type="SUPFAM" id="SSF88659">
    <property type="entry name" value="Sigma3 and sigma4 domains of RNA polymerase sigma factors"/>
    <property type="match status" value="1"/>
</dbReference>
<dbReference type="PANTHER" id="PTHR43133:SF51">
    <property type="entry name" value="RNA POLYMERASE SIGMA FACTOR"/>
    <property type="match status" value="1"/>
</dbReference>
<accession>A3ZPM2</accession>
<dbReference type="GO" id="GO:0006352">
    <property type="term" value="P:DNA-templated transcription initiation"/>
    <property type="evidence" value="ECO:0007669"/>
    <property type="project" value="InterPro"/>
</dbReference>
<feature type="domain" description="RNA polymerase sigma-70 region 2" evidence="6">
    <location>
        <begin position="12"/>
        <end position="78"/>
    </location>
</feature>
<dbReference type="Gene3D" id="1.10.10.10">
    <property type="entry name" value="Winged helix-like DNA-binding domain superfamily/Winged helix DNA-binding domain"/>
    <property type="match status" value="1"/>
</dbReference>
<evidence type="ECO:0000313" key="7">
    <source>
        <dbReference type="EMBL" id="EAQ81700.1"/>
    </source>
</evidence>
<evidence type="ECO:0000256" key="4">
    <source>
        <dbReference type="ARBA" id="ARBA00023163"/>
    </source>
</evidence>
<evidence type="ECO:0000256" key="3">
    <source>
        <dbReference type="ARBA" id="ARBA00023082"/>
    </source>
</evidence>
<gene>
    <name evidence="7" type="ORF">DSM3645_29002</name>
</gene>
<organism evidence="7 8">
    <name type="scientific">Blastopirellula marina DSM 3645</name>
    <dbReference type="NCBI Taxonomy" id="314230"/>
    <lineage>
        <taxon>Bacteria</taxon>
        <taxon>Pseudomonadati</taxon>
        <taxon>Planctomycetota</taxon>
        <taxon>Planctomycetia</taxon>
        <taxon>Pirellulales</taxon>
        <taxon>Pirellulaceae</taxon>
        <taxon>Blastopirellula</taxon>
    </lineage>
</organism>
<dbReference type="EMBL" id="AANZ01000004">
    <property type="protein sequence ID" value="EAQ81700.1"/>
    <property type="molecule type" value="Genomic_DNA"/>
</dbReference>
<evidence type="ECO:0000256" key="5">
    <source>
        <dbReference type="SAM" id="Coils"/>
    </source>
</evidence>
<dbReference type="InterPro" id="IPR013325">
    <property type="entry name" value="RNA_pol_sigma_r2"/>
</dbReference>
<dbReference type="NCBIfam" id="TIGR02989">
    <property type="entry name" value="Sig-70_gvs1"/>
    <property type="match status" value="1"/>
</dbReference>
<dbReference type="Pfam" id="PF04542">
    <property type="entry name" value="Sigma70_r2"/>
    <property type="match status" value="1"/>
</dbReference>
<sequence length="174" mass="20679">MDQQKHQRFAELFVRNEAAVYRYIVSLIPNRADADEVFQQTNLTLWTIWDRYDPDREFLPWAFGIARNESRNFIRPRRSRHCELTDDVIAELTERRLREQEHLVEQQEALNDCLEKLPSRQRDLIHLCYGSEASMKVVAKQRGQSPDALYKALQRIRDLLHDCVQRNLVLASRS</sequence>
<evidence type="ECO:0000256" key="2">
    <source>
        <dbReference type="ARBA" id="ARBA00023015"/>
    </source>
</evidence>
<dbReference type="eggNOG" id="COG1595">
    <property type="taxonomic scope" value="Bacteria"/>
</dbReference>
<dbReference type="NCBIfam" id="TIGR02937">
    <property type="entry name" value="sigma70-ECF"/>
    <property type="match status" value="1"/>
</dbReference>
<proteinExistence type="inferred from homology"/>
<keyword evidence="4" id="KW-0804">Transcription</keyword>
<dbReference type="InterPro" id="IPR013324">
    <property type="entry name" value="RNA_pol_sigma_r3/r4-like"/>
</dbReference>
<evidence type="ECO:0000259" key="6">
    <source>
        <dbReference type="Pfam" id="PF04542"/>
    </source>
</evidence>
<dbReference type="SUPFAM" id="SSF88946">
    <property type="entry name" value="Sigma2 domain of RNA polymerase sigma factors"/>
    <property type="match status" value="1"/>
</dbReference>
<dbReference type="STRING" id="314230.DSM3645_29002"/>
<keyword evidence="3" id="KW-0731">Sigma factor</keyword>
<protein>
    <submittedName>
        <fullName evidence="7">Probable ECF-like sigma factor SigE</fullName>
    </submittedName>
</protein>
<keyword evidence="5" id="KW-0175">Coiled coil</keyword>